<dbReference type="Gene3D" id="3.90.730.10">
    <property type="entry name" value="Ribonuclease T2-like"/>
    <property type="match status" value="1"/>
</dbReference>
<comment type="similarity">
    <text evidence="1 8">Belongs to the RNase T2 family.</text>
</comment>
<keyword evidence="4 10" id="KW-0378">Hydrolase</keyword>
<reference evidence="11" key="1">
    <citation type="journal article" date="2010" name="Nat. Biotechnol.">
        <title>Draft genome sequence of the oilseed species Ricinus communis.</title>
        <authorList>
            <person name="Chan A.P."/>
            <person name="Crabtree J."/>
            <person name="Zhao Q."/>
            <person name="Lorenzi H."/>
            <person name="Orvis J."/>
            <person name="Puiu D."/>
            <person name="Melake-Berhan A."/>
            <person name="Jones K.M."/>
            <person name="Redman J."/>
            <person name="Chen G."/>
            <person name="Cahoon E.B."/>
            <person name="Gedil M."/>
            <person name="Stanke M."/>
            <person name="Haas B.J."/>
            <person name="Wortman J.R."/>
            <person name="Fraser-Liggett C.M."/>
            <person name="Ravel J."/>
            <person name="Rabinowicz P.D."/>
        </authorList>
    </citation>
    <scope>NUCLEOTIDE SEQUENCE [LARGE SCALE GENOMIC DNA]</scope>
    <source>
        <strain evidence="11">cv. Hale</strain>
    </source>
</reference>
<evidence type="ECO:0000256" key="5">
    <source>
        <dbReference type="ARBA" id="ARBA00023157"/>
    </source>
</evidence>
<protein>
    <submittedName>
        <fullName evidence="10">Ribonuclease t2, putative</fullName>
        <ecNumber evidence="10">3.1.27.1</ecNumber>
    </submittedName>
</protein>
<accession>B9RH69</accession>
<dbReference type="OMA" id="CKDPLTN"/>
<dbReference type="GO" id="GO:0004521">
    <property type="term" value="F:RNA endonuclease activity"/>
    <property type="evidence" value="ECO:0000318"/>
    <property type="project" value="GO_Central"/>
</dbReference>
<dbReference type="InterPro" id="IPR001568">
    <property type="entry name" value="RNase_T2-like"/>
</dbReference>
<dbReference type="Pfam" id="PF00445">
    <property type="entry name" value="Ribonuclease_T2"/>
    <property type="match status" value="1"/>
</dbReference>
<dbReference type="InterPro" id="IPR033697">
    <property type="entry name" value="Ribonuclease_T2_eukaryotic"/>
</dbReference>
<dbReference type="eggNOG" id="KOG1642">
    <property type="taxonomic scope" value="Eukaryota"/>
</dbReference>
<keyword evidence="9" id="KW-0732">Signal</keyword>
<feature type="active site" evidence="7">
    <location>
        <position position="120"/>
    </location>
</feature>
<dbReference type="GO" id="GO:0006401">
    <property type="term" value="P:RNA catabolic process"/>
    <property type="evidence" value="ECO:0000318"/>
    <property type="project" value="GO_Central"/>
</dbReference>
<dbReference type="GO" id="GO:0003723">
    <property type="term" value="F:RNA binding"/>
    <property type="evidence" value="ECO:0007669"/>
    <property type="project" value="InterPro"/>
</dbReference>
<keyword evidence="2" id="KW-0540">Nuclease</keyword>
<keyword evidence="3" id="KW-0255">Endonuclease</keyword>
<proteinExistence type="inferred from homology"/>
<dbReference type="PANTHER" id="PTHR11240:SF75">
    <property type="entry name" value="RIBONUCLEASE 3"/>
    <property type="match status" value="1"/>
</dbReference>
<gene>
    <name evidence="10" type="ORF">RCOM_1447650</name>
</gene>
<keyword evidence="5" id="KW-1015">Disulfide bond</keyword>
<dbReference type="KEGG" id="rcu:8285338"/>
<dbReference type="CDD" id="cd01061">
    <property type="entry name" value="RNase_T2_euk"/>
    <property type="match status" value="1"/>
</dbReference>
<dbReference type="OrthoDB" id="851690at2759"/>
<dbReference type="GO" id="GO:0033897">
    <property type="term" value="F:ribonuclease T2 activity"/>
    <property type="evidence" value="ECO:0007669"/>
    <property type="project" value="InterPro"/>
</dbReference>
<dbReference type="InterPro" id="IPR036430">
    <property type="entry name" value="RNase_T2-like_sf"/>
</dbReference>
<evidence type="ECO:0000256" key="9">
    <source>
        <dbReference type="SAM" id="SignalP"/>
    </source>
</evidence>
<dbReference type="GO" id="GO:0016787">
    <property type="term" value="F:hydrolase activity"/>
    <property type="evidence" value="ECO:0007669"/>
    <property type="project" value="UniProtKB-KW"/>
</dbReference>
<dbReference type="InParanoid" id="B9RH69"/>
<organism evidence="10 11">
    <name type="scientific">Ricinus communis</name>
    <name type="common">Castor bean</name>
    <dbReference type="NCBI Taxonomy" id="3988"/>
    <lineage>
        <taxon>Eukaryota</taxon>
        <taxon>Viridiplantae</taxon>
        <taxon>Streptophyta</taxon>
        <taxon>Embryophyta</taxon>
        <taxon>Tracheophyta</taxon>
        <taxon>Spermatophyta</taxon>
        <taxon>Magnoliopsida</taxon>
        <taxon>eudicotyledons</taxon>
        <taxon>Gunneridae</taxon>
        <taxon>Pentapetalae</taxon>
        <taxon>rosids</taxon>
        <taxon>fabids</taxon>
        <taxon>Malpighiales</taxon>
        <taxon>Euphorbiaceae</taxon>
        <taxon>Acalyphoideae</taxon>
        <taxon>Acalypheae</taxon>
        <taxon>Ricinus</taxon>
    </lineage>
</organism>
<dbReference type="AlphaFoldDB" id="B9RH69"/>
<evidence type="ECO:0000256" key="7">
    <source>
        <dbReference type="PIRSR" id="PIRSR633697-1"/>
    </source>
</evidence>
<dbReference type="EMBL" id="EQ973778">
    <property type="protein sequence ID" value="EEF49431.1"/>
    <property type="molecule type" value="Genomic_DNA"/>
</dbReference>
<feature type="active site" evidence="7">
    <location>
        <position position="68"/>
    </location>
</feature>
<dbReference type="EC" id="3.1.27.1" evidence="10"/>
<sequence length="237" mass="26469">MAKATLKSVYSLVVFFSLVPFINAEETINLGAASDFDFFYLAMQWPPATCSGHPPAQCKQRISNFTLHGLWPAKNVGPSPTYCNSVPFDNGKLTKAVINDLSTCWPDLLRGDNTNFWSREWQKHGTCSGLKLADYFKNSINLVKGINILKTLDNAGIRPDNKNYRIVDIKKAVKIAQNKQPLQLEPSIKCNVNTKGEIQLHEIRLCVNKAGKQFEKFQRSTDIGCGCSQPKIKFPSA</sequence>
<evidence type="ECO:0000313" key="11">
    <source>
        <dbReference type="Proteomes" id="UP000008311"/>
    </source>
</evidence>
<keyword evidence="11" id="KW-1185">Reference proteome</keyword>
<dbReference type="SUPFAM" id="SSF55895">
    <property type="entry name" value="Ribonuclease Rh-like"/>
    <property type="match status" value="1"/>
</dbReference>
<evidence type="ECO:0000256" key="3">
    <source>
        <dbReference type="ARBA" id="ARBA00022759"/>
    </source>
</evidence>
<evidence type="ECO:0000256" key="4">
    <source>
        <dbReference type="ARBA" id="ARBA00022801"/>
    </source>
</evidence>
<dbReference type="GO" id="GO:0005576">
    <property type="term" value="C:extracellular region"/>
    <property type="evidence" value="ECO:0000318"/>
    <property type="project" value="GO_Central"/>
</dbReference>
<dbReference type="PANTHER" id="PTHR11240">
    <property type="entry name" value="RIBONUCLEASE T2"/>
    <property type="match status" value="1"/>
</dbReference>
<dbReference type="InterPro" id="IPR018188">
    <property type="entry name" value="RNase_T2_His_AS_1"/>
</dbReference>
<feature type="active site" evidence="7">
    <location>
        <position position="124"/>
    </location>
</feature>
<evidence type="ECO:0000313" key="10">
    <source>
        <dbReference type="EMBL" id="EEF49431.1"/>
    </source>
</evidence>
<evidence type="ECO:0000256" key="6">
    <source>
        <dbReference type="ARBA" id="ARBA00023239"/>
    </source>
</evidence>
<feature type="chain" id="PRO_5002888386" evidence="9">
    <location>
        <begin position="25"/>
        <end position="237"/>
    </location>
</feature>
<name>B9RH69_RICCO</name>
<feature type="signal peptide" evidence="9">
    <location>
        <begin position="1"/>
        <end position="24"/>
    </location>
</feature>
<evidence type="ECO:0000256" key="1">
    <source>
        <dbReference type="ARBA" id="ARBA00007469"/>
    </source>
</evidence>
<evidence type="ECO:0000256" key="2">
    <source>
        <dbReference type="ARBA" id="ARBA00022722"/>
    </source>
</evidence>
<keyword evidence="6" id="KW-0456">Lyase</keyword>
<dbReference type="PROSITE" id="PS00530">
    <property type="entry name" value="RNASE_T2_1"/>
    <property type="match status" value="1"/>
</dbReference>
<dbReference type="Proteomes" id="UP000008311">
    <property type="component" value="Unassembled WGS sequence"/>
</dbReference>
<evidence type="ECO:0000256" key="8">
    <source>
        <dbReference type="RuleBase" id="RU004328"/>
    </source>
</evidence>